<feature type="coiled-coil region" evidence="1">
    <location>
        <begin position="101"/>
        <end position="128"/>
    </location>
</feature>
<sequence>MFTKITETARALPDLASELVQSSQEQLDITRESASRITADAQYKATSVVNAATDKSRQVDQRDKQSDANFLGSKFVLDFKSFVTGETYNQRELCTQRGTIIENKNQEIAKKDKDIAALTEKLRIANETNSTLQFTQGEHAGKVALKDQAIDDANKLLSGVRAELSAEQDTSRQLQDTIDATPSHEGTYNTLKHTHDQLKAKYEELEGENESLRYQVDHRIDIDTSEILATHFELSKENRQLKQQVIGSIPSSAAPSGPPRLTVSQSMPPTPTSGTQATCDK</sequence>
<dbReference type="EMBL" id="LT882696">
    <property type="protein sequence ID" value="SMY30629.1"/>
    <property type="molecule type" value="Genomic_DNA"/>
</dbReference>
<name>A0A1Y6M3Z6_ZYMTR</name>
<keyword evidence="1" id="KW-0175">Coiled coil</keyword>
<evidence type="ECO:0000256" key="2">
    <source>
        <dbReference type="SAM" id="MobiDB-lite"/>
    </source>
</evidence>
<feature type="coiled-coil region" evidence="1">
    <location>
        <begin position="188"/>
        <end position="215"/>
    </location>
</feature>
<protein>
    <submittedName>
        <fullName evidence="3">Uncharacterized protein</fullName>
    </submittedName>
</protein>
<accession>A0A1Y6M3Z6</accession>
<evidence type="ECO:0000256" key="1">
    <source>
        <dbReference type="SAM" id="Coils"/>
    </source>
</evidence>
<reference evidence="3 4" key="1">
    <citation type="submission" date="2016-10" db="EMBL/GenBank/DDBJ databases">
        <authorList>
            <person name="Varghese N."/>
        </authorList>
    </citation>
    <scope>NUCLEOTIDE SEQUENCE [LARGE SCALE GENOMIC DNA]</scope>
</reference>
<proteinExistence type="predicted"/>
<evidence type="ECO:0000313" key="4">
    <source>
        <dbReference type="Proteomes" id="UP000215453"/>
    </source>
</evidence>
<feature type="compositionally biased region" description="Low complexity" evidence="2">
    <location>
        <begin position="246"/>
        <end position="255"/>
    </location>
</feature>
<dbReference type="AlphaFoldDB" id="A0A1Y6M3Z6"/>
<organism evidence="3 4">
    <name type="scientific">Zymoseptoria tritici ST99CH_1A5</name>
    <dbReference type="NCBI Taxonomy" id="1276529"/>
    <lineage>
        <taxon>Eukaryota</taxon>
        <taxon>Fungi</taxon>
        <taxon>Dikarya</taxon>
        <taxon>Ascomycota</taxon>
        <taxon>Pezizomycotina</taxon>
        <taxon>Dothideomycetes</taxon>
        <taxon>Dothideomycetidae</taxon>
        <taxon>Mycosphaerellales</taxon>
        <taxon>Mycosphaerellaceae</taxon>
        <taxon>Zymoseptoria</taxon>
    </lineage>
</organism>
<dbReference type="Proteomes" id="UP000215453">
    <property type="component" value="Chromosome 21"/>
</dbReference>
<feature type="region of interest" description="Disordered" evidence="2">
    <location>
        <begin position="245"/>
        <end position="281"/>
    </location>
</feature>
<feature type="compositionally biased region" description="Polar residues" evidence="2">
    <location>
        <begin position="262"/>
        <end position="281"/>
    </location>
</feature>
<gene>
    <name evidence="3" type="ORF">ZT1A5_G12084</name>
</gene>
<evidence type="ECO:0000313" key="3">
    <source>
        <dbReference type="EMBL" id="SMY30629.1"/>
    </source>
</evidence>